<dbReference type="GO" id="GO:0005886">
    <property type="term" value="C:plasma membrane"/>
    <property type="evidence" value="ECO:0007669"/>
    <property type="project" value="UniProtKB-SubCell"/>
</dbReference>
<dbReference type="Gene3D" id="1.20.58.1040">
    <property type="match status" value="1"/>
</dbReference>
<evidence type="ECO:0000256" key="2">
    <source>
        <dbReference type="ARBA" id="ARBA00022622"/>
    </source>
</evidence>
<organism evidence="7 8">
    <name type="scientific">Brassica oleracea var. oleracea</name>
    <dbReference type="NCBI Taxonomy" id="109376"/>
    <lineage>
        <taxon>Eukaryota</taxon>
        <taxon>Viridiplantae</taxon>
        <taxon>Streptophyta</taxon>
        <taxon>Embryophyta</taxon>
        <taxon>Tracheophyta</taxon>
        <taxon>Spermatophyta</taxon>
        <taxon>Magnoliopsida</taxon>
        <taxon>eudicotyledons</taxon>
        <taxon>Gunneridae</taxon>
        <taxon>Pentapetalae</taxon>
        <taxon>rosids</taxon>
        <taxon>malvids</taxon>
        <taxon>Brassicales</taxon>
        <taxon>Brassicaceae</taxon>
        <taxon>Brassiceae</taxon>
        <taxon>Brassica</taxon>
    </lineage>
</organism>
<dbReference type="PANTHER" id="PTHR31044">
    <property type="entry name" value="BETA-1,3 GLUCANASE"/>
    <property type="match status" value="1"/>
</dbReference>
<keyword evidence="2" id="KW-0472">Membrane</keyword>
<dbReference type="Proteomes" id="UP000032141">
    <property type="component" value="Chromosome C4"/>
</dbReference>
<accession>A0A0D3C2X9</accession>
<evidence type="ECO:0000313" key="7">
    <source>
        <dbReference type="EnsemblPlants" id="Bo4g169560.1"/>
    </source>
</evidence>
<dbReference type="Gramene" id="Bo4g169560.1">
    <property type="protein sequence ID" value="Bo4g169560.1"/>
    <property type="gene ID" value="Bo4g169560"/>
</dbReference>
<evidence type="ECO:0000256" key="1">
    <source>
        <dbReference type="ARBA" id="ARBA00004609"/>
    </source>
</evidence>
<sequence>MAKMSPFSTLIVILVSSIMIHHLPLASSTQWCVASPTSKEKQLEENLGFACANGVDCRPILEGGACYNPNTPLGHASYVMNAYYATHDRTDYACKFFFPNSAMLTTTNPSYGSCVYA</sequence>
<proteinExistence type="predicted"/>
<dbReference type="EnsemblPlants" id="Bo4g169560.1">
    <property type="protein sequence ID" value="Bo4g169560.1"/>
    <property type="gene ID" value="Bo4g169560"/>
</dbReference>
<dbReference type="GO" id="GO:0098552">
    <property type="term" value="C:side of membrane"/>
    <property type="evidence" value="ECO:0007669"/>
    <property type="project" value="UniProtKB-KW"/>
</dbReference>
<dbReference type="KEGG" id="boe:106339021"/>
<dbReference type="HOGENOM" id="CLU_031666_5_1_1"/>
<evidence type="ECO:0000256" key="3">
    <source>
        <dbReference type="ARBA" id="ARBA00022729"/>
    </source>
</evidence>
<dbReference type="RefSeq" id="XP_013633313.1">
    <property type="nucleotide sequence ID" value="XM_013777859.1"/>
</dbReference>
<dbReference type="GO" id="GO:0009506">
    <property type="term" value="C:plasmodesma"/>
    <property type="evidence" value="ECO:0007669"/>
    <property type="project" value="UniProtKB-ARBA"/>
</dbReference>
<dbReference type="AlphaFoldDB" id="A0A0D3C2X9"/>
<dbReference type="InterPro" id="IPR012946">
    <property type="entry name" value="X8"/>
</dbReference>
<dbReference type="InterPro" id="IPR044788">
    <property type="entry name" value="X8_dom_prot"/>
</dbReference>
<keyword evidence="3 5" id="KW-0732">Signal</keyword>
<dbReference type="OrthoDB" id="1928574at2759"/>
<evidence type="ECO:0000259" key="6">
    <source>
        <dbReference type="SMART" id="SM00768"/>
    </source>
</evidence>
<feature type="signal peptide" evidence="5">
    <location>
        <begin position="1"/>
        <end position="28"/>
    </location>
</feature>
<reference evidence="7 8" key="1">
    <citation type="journal article" date="2014" name="Genome Biol.">
        <title>Transcriptome and methylome profiling reveals relics of genome dominance in the mesopolyploid Brassica oleracea.</title>
        <authorList>
            <person name="Parkin I.A."/>
            <person name="Koh C."/>
            <person name="Tang H."/>
            <person name="Robinson S.J."/>
            <person name="Kagale S."/>
            <person name="Clarke W.E."/>
            <person name="Town C.D."/>
            <person name="Nixon J."/>
            <person name="Krishnakumar V."/>
            <person name="Bidwell S.L."/>
            <person name="Denoeud F."/>
            <person name="Belcram H."/>
            <person name="Links M.G."/>
            <person name="Just J."/>
            <person name="Clarke C."/>
            <person name="Bender T."/>
            <person name="Huebert T."/>
            <person name="Mason A.S."/>
            <person name="Pires J.C."/>
            <person name="Barker G."/>
            <person name="Moore J."/>
            <person name="Walley P.G."/>
            <person name="Manoli S."/>
            <person name="Batley J."/>
            <person name="Edwards D."/>
            <person name="Nelson M.N."/>
            <person name="Wang X."/>
            <person name="Paterson A.H."/>
            <person name="King G."/>
            <person name="Bancroft I."/>
            <person name="Chalhoub B."/>
            <person name="Sharpe A.G."/>
        </authorList>
    </citation>
    <scope>NUCLEOTIDE SEQUENCE</scope>
    <source>
        <strain evidence="7 8">cv. TO1000</strain>
    </source>
</reference>
<keyword evidence="4" id="KW-0449">Lipoprotein</keyword>
<keyword evidence="2" id="KW-0325">Glycoprotein</keyword>
<dbReference type="SMART" id="SM00768">
    <property type="entry name" value="X8"/>
    <property type="match status" value="1"/>
</dbReference>
<evidence type="ECO:0000256" key="4">
    <source>
        <dbReference type="ARBA" id="ARBA00023288"/>
    </source>
</evidence>
<name>A0A0D3C2X9_BRAOL</name>
<reference evidence="7" key="2">
    <citation type="submission" date="2015-03" db="UniProtKB">
        <authorList>
            <consortium name="EnsemblPlants"/>
        </authorList>
    </citation>
    <scope>IDENTIFICATION</scope>
</reference>
<keyword evidence="8" id="KW-1185">Reference proteome</keyword>
<evidence type="ECO:0000256" key="5">
    <source>
        <dbReference type="SAM" id="SignalP"/>
    </source>
</evidence>
<dbReference type="STRING" id="109376.A0A0D3C2X9"/>
<dbReference type="Pfam" id="PF07983">
    <property type="entry name" value="X8"/>
    <property type="match status" value="1"/>
</dbReference>
<keyword evidence="2" id="KW-0336">GPI-anchor</keyword>
<protein>
    <recommendedName>
        <fullName evidence="6">X8 domain-containing protein</fullName>
    </recommendedName>
</protein>
<feature type="domain" description="X8" evidence="6">
    <location>
        <begin position="30"/>
        <end position="116"/>
    </location>
</feature>
<comment type="subcellular location">
    <subcellularLocation>
        <location evidence="1">Cell membrane</location>
        <topology evidence="1">Lipid-anchor</topology>
        <topology evidence="1">GPI-anchor</topology>
    </subcellularLocation>
</comment>
<dbReference type="OMA" id="SKQWCVS"/>
<evidence type="ECO:0000313" key="8">
    <source>
        <dbReference type="Proteomes" id="UP000032141"/>
    </source>
</evidence>
<dbReference type="PANTHER" id="PTHR31044:SF72">
    <property type="entry name" value="MAJOR POLLEN ALLERGEN OLE E-LIKE PROTEIN"/>
    <property type="match status" value="1"/>
</dbReference>
<feature type="chain" id="PRO_5002269435" description="X8 domain-containing protein" evidence="5">
    <location>
        <begin position="29"/>
        <end position="117"/>
    </location>
</feature>
<dbReference type="GeneID" id="106339021"/>